<dbReference type="InterPro" id="IPR036259">
    <property type="entry name" value="MFS_trans_sf"/>
</dbReference>
<feature type="transmembrane region" description="Helical" evidence="7">
    <location>
        <begin position="362"/>
        <end position="385"/>
    </location>
</feature>
<gene>
    <name evidence="8" type="ORF">I8J30_01440</name>
</gene>
<feature type="transmembrane region" description="Helical" evidence="7">
    <location>
        <begin position="54"/>
        <end position="75"/>
    </location>
</feature>
<comment type="subcellular location">
    <subcellularLocation>
        <location evidence="1">Cell membrane</location>
        <topology evidence="1">Multi-pass membrane protein</topology>
    </subcellularLocation>
</comment>
<keyword evidence="6 7" id="KW-0472">Membrane</keyword>
<feature type="transmembrane region" description="Helical" evidence="7">
    <location>
        <begin position="21"/>
        <end position="48"/>
    </location>
</feature>
<dbReference type="PANTHER" id="PTHR23513:SF6">
    <property type="entry name" value="MAJOR FACILITATOR SUPERFAMILY ASSOCIATED DOMAIN-CONTAINING PROTEIN"/>
    <property type="match status" value="1"/>
</dbReference>
<dbReference type="RefSeq" id="WP_210654755.1">
    <property type="nucleotide sequence ID" value="NZ_JAGKSP010000001.1"/>
</dbReference>
<evidence type="ECO:0000313" key="8">
    <source>
        <dbReference type="EMBL" id="MBP3961358.1"/>
    </source>
</evidence>
<keyword evidence="5 7" id="KW-1133">Transmembrane helix</keyword>
<dbReference type="PANTHER" id="PTHR23513">
    <property type="entry name" value="INTEGRAL MEMBRANE EFFLUX PROTEIN-RELATED"/>
    <property type="match status" value="1"/>
</dbReference>
<evidence type="ECO:0000256" key="6">
    <source>
        <dbReference type="ARBA" id="ARBA00023136"/>
    </source>
</evidence>
<feature type="transmembrane region" description="Helical" evidence="7">
    <location>
        <begin position="273"/>
        <end position="292"/>
    </location>
</feature>
<comment type="caution">
    <text evidence="8">The sequence shown here is derived from an EMBL/GenBank/DDBJ whole genome shotgun (WGS) entry which is preliminary data.</text>
</comment>
<accession>A0ABS5C5T8</accession>
<feature type="transmembrane region" description="Helical" evidence="7">
    <location>
        <begin position="87"/>
        <end position="109"/>
    </location>
</feature>
<dbReference type="Proteomes" id="UP000673394">
    <property type="component" value="Unassembled WGS sequence"/>
</dbReference>
<keyword evidence="2" id="KW-0813">Transport</keyword>
<evidence type="ECO:0000256" key="3">
    <source>
        <dbReference type="ARBA" id="ARBA00022475"/>
    </source>
</evidence>
<feature type="transmembrane region" description="Helical" evidence="7">
    <location>
        <begin position="115"/>
        <end position="142"/>
    </location>
</feature>
<evidence type="ECO:0000256" key="1">
    <source>
        <dbReference type="ARBA" id="ARBA00004651"/>
    </source>
</evidence>
<evidence type="ECO:0000256" key="7">
    <source>
        <dbReference type="SAM" id="Phobius"/>
    </source>
</evidence>
<dbReference type="InterPro" id="IPR022324">
    <property type="entry name" value="Bacilysin_exporter_BacE_put"/>
</dbReference>
<proteinExistence type="predicted"/>
<keyword evidence="3" id="KW-1003">Cell membrane</keyword>
<feature type="transmembrane region" description="Helical" evidence="7">
    <location>
        <begin position="304"/>
        <end position="321"/>
    </location>
</feature>
<sequence length="419" mass="45066">MSIPAAISMASQQPTLSRNIPFIHLFTAYTLSIFGNSFHSIAINLWVLSVTGSAKLMTVMMVTNLVLGALLGTVAGTVTDRMNRRTVIMVADLLRFAVVLLIAFCVAMPHTPFAIIAVLSAFVTVLGLFQSPALQASITPIVGKAHVQRAVGLMNISDNIARTIGFAVGGIFVAAFGGAWAIAIDAVMYLASFLLVWSAGSLTRISVSDQTMPNTSGSSFRAAFMDGLRSVRSNPFAKSVMILIPSLLLFFMTAFMLTQVMAVKIWHASPFEFGLIEACIPIGYMAGSGLIVMLGSRMRHRGKWIMINLMLLGPLYMLLARTESAAAAFPLIVLIGFMFSFCTLLINIILRVEVAEELQGRMFGALGSLTGVAPSLGLVLSSYYADLYGSGLIMLIVGGLMLLFGLAANWRLSVIRNYH</sequence>
<feature type="transmembrane region" description="Helical" evidence="7">
    <location>
        <begin position="391"/>
        <end position="410"/>
    </location>
</feature>
<dbReference type="PRINTS" id="PR01988">
    <property type="entry name" value="EXPORTERBACE"/>
</dbReference>
<name>A0ABS5C5T8_9BACL</name>
<dbReference type="Gene3D" id="1.20.1250.20">
    <property type="entry name" value="MFS general substrate transporter like domains"/>
    <property type="match status" value="1"/>
</dbReference>
<dbReference type="InterPro" id="IPR010290">
    <property type="entry name" value="TM_effector"/>
</dbReference>
<dbReference type="EMBL" id="JAGKSP010000001">
    <property type="protein sequence ID" value="MBP3961358.1"/>
    <property type="molecule type" value="Genomic_DNA"/>
</dbReference>
<evidence type="ECO:0000256" key="5">
    <source>
        <dbReference type="ARBA" id="ARBA00022989"/>
    </source>
</evidence>
<feature type="transmembrane region" description="Helical" evidence="7">
    <location>
        <begin position="327"/>
        <end position="350"/>
    </location>
</feature>
<protein>
    <submittedName>
        <fullName evidence="8">MFS transporter</fullName>
    </submittedName>
</protein>
<evidence type="ECO:0000256" key="4">
    <source>
        <dbReference type="ARBA" id="ARBA00022692"/>
    </source>
</evidence>
<feature type="transmembrane region" description="Helical" evidence="7">
    <location>
        <begin position="163"/>
        <end position="183"/>
    </location>
</feature>
<feature type="transmembrane region" description="Helical" evidence="7">
    <location>
        <begin position="189"/>
        <end position="207"/>
    </location>
</feature>
<evidence type="ECO:0000313" key="9">
    <source>
        <dbReference type="Proteomes" id="UP000673394"/>
    </source>
</evidence>
<dbReference type="SUPFAM" id="SSF103473">
    <property type="entry name" value="MFS general substrate transporter"/>
    <property type="match status" value="1"/>
</dbReference>
<keyword evidence="9" id="KW-1185">Reference proteome</keyword>
<dbReference type="Pfam" id="PF05977">
    <property type="entry name" value="MFS_3"/>
    <property type="match status" value="1"/>
</dbReference>
<feature type="transmembrane region" description="Helical" evidence="7">
    <location>
        <begin position="240"/>
        <end position="261"/>
    </location>
</feature>
<evidence type="ECO:0000256" key="2">
    <source>
        <dbReference type="ARBA" id="ARBA00022448"/>
    </source>
</evidence>
<dbReference type="CDD" id="cd06173">
    <property type="entry name" value="MFS_MefA_like"/>
    <property type="match status" value="1"/>
</dbReference>
<reference evidence="8 9" key="1">
    <citation type="submission" date="2021-04" db="EMBL/GenBank/DDBJ databases">
        <title>Paenibacillus sp. DLE-14 whole genome sequence.</title>
        <authorList>
            <person name="Ham Y.J."/>
        </authorList>
    </citation>
    <scope>NUCLEOTIDE SEQUENCE [LARGE SCALE GENOMIC DNA]</scope>
    <source>
        <strain evidence="8 9">DLE-14</strain>
    </source>
</reference>
<organism evidence="8 9">
    <name type="scientific">Paenibacillus lignilyticus</name>
    <dbReference type="NCBI Taxonomy" id="1172615"/>
    <lineage>
        <taxon>Bacteria</taxon>
        <taxon>Bacillati</taxon>
        <taxon>Bacillota</taxon>
        <taxon>Bacilli</taxon>
        <taxon>Bacillales</taxon>
        <taxon>Paenibacillaceae</taxon>
        <taxon>Paenibacillus</taxon>
    </lineage>
</organism>
<keyword evidence="4 7" id="KW-0812">Transmembrane</keyword>